<dbReference type="OrthoDB" id="1176146at2"/>
<dbReference type="InterPro" id="IPR025495">
    <property type="entry name" value="DUF4386"/>
</dbReference>
<sequence>MKSNQKTARIVGVLFLFIFFIGVTVYQVLQAPLLSDDVLKETATHQNQLISSTLLNMLSGILSISIAVLLFPVFKVNSTNLARLYFAFTLLNFIAIVIDNGSVFSLLELSKVSSDIKNIETLNALQKIFSEKHWWTHYFSLLTSCFPVFVLYYTLFVAKLVPKLISLIGIIASILMFVEMLSSIFGHGISMNLMLPMAFIQLLLPIWLIIKGFKENIIINNH</sequence>
<feature type="transmembrane region" description="Helical" evidence="1">
    <location>
        <begin position="84"/>
        <end position="107"/>
    </location>
</feature>
<evidence type="ECO:0000256" key="1">
    <source>
        <dbReference type="SAM" id="Phobius"/>
    </source>
</evidence>
<feature type="transmembrane region" description="Helical" evidence="1">
    <location>
        <begin position="135"/>
        <end position="157"/>
    </location>
</feature>
<keyword evidence="1" id="KW-0812">Transmembrane</keyword>
<keyword evidence="1" id="KW-0472">Membrane</keyword>
<dbReference type="AlphaFoldDB" id="A0A4R2NX93"/>
<accession>A0A4R2NX93</accession>
<keyword evidence="3" id="KW-1185">Reference proteome</keyword>
<feature type="transmembrane region" description="Helical" evidence="1">
    <location>
        <begin position="191"/>
        <end position="210"/>
    </location>
</feature>
<gene>
    <name evidence="2" type="ORF">EV195_102145</name>
</gene>
<comment type="caution">
    <text evidence="2">The sequence shown here is derived from an EMBL/GenBank/DDBJ whole genome shotgun (WGS) entry which is preliminary data.</text>
</comment>
<keyword evidence="1" id="KW-1133">Transmembrane helix</keyword>
<organism evidence="2 3">
    <name type="scientific">Tenacibaculum skagerrakense</name>
    <dbReference type="NCBI Taxonomy" id="186571"/>
    <lineage>
        <taxon>Bacteria</taxon>
        <taxon>Pseudomonadati</taxon>
        <taxon>Bacteroidota</taxon>
        <taxon>Flavobacteriia</taxon>
        <taxon>Flavobacteriales</taxon>
        <taxon>Flavobacteriaceae</taxon>
        <taxon>Tenacibaculum</taxon>
    </lineage>
</organism>
<dbReference type="Proteomes" id="UP000294564">
    <property type="component" value="Unassembled WGS sequence"/>
</dbReference>
<evidence type="ECO:0000313" key="3">
    <source>
        <dbReference type="Proteomes" id="UP000294564"/>
    </source>
</evidence>
<feature type="transmembrane region" description="Helical" evidence="1">
    <location>
        <begin position="49"/>
        <end position="72"/>
    </location>
</feature>
<reference evidence="2 3" key="1">
    <citation type="submission" date="2019-03" db="EMBL/GenBank/DDBJ databases">
        <title>Genomic Encyclopedia of Type Strains, Phase IV (KMG-IV): sequencing the most valuable type-strain genomes for metagenomic binning, comparative biology and taxonomic classification.</title>
        <authorList>
            <person name="Goeker M."/>
        </authorList>
    </citation>
    <scope>NUCLEOTIDE SEQUENCE [LARGE SCALE GENOMIC DNA]</scope>
    <source>
        <strain evidence="2 3">DSM 14836</strain>
    </source>
</reference>
<dbReference type="EMBL" id="SLXM01000002">
    <property type="protein sequence ID" value="TCP26803.1"/>
    <property type="molecule type" value="Genomic_DNA"/>
</dbReference>
<evidence type="ECO:0000313" key="2">
    <source>
        <dbReference type="EMBL" id="TCP26803.1"/>
    </source>
</evidence>
<protein>
    <submittedName>
        <fullName evidence="2">Uncharacterized protein DUF4386</fullName>
    </submittedName>
</protein>
<name>A0A4R2NX93_9FLAO</name>
<dbReference type="Pfam" id="PF14329">
    <property type="entry name" value="DUF4386"/>
    <property type="match status" value="1"/>
</dbReference>
<dbReference type="RefSeq" id="WP_132793565.1">
    <property type="nucleotide sequence ID" value="NZ_SLXM01000002.1"/>
</dbReference>
<proteinExistence type="predicted"/>
<feature type="transmembrane region" description="Helical" evidence="1">
    <location>
        <begin position="7"/>
        <end position="29"/>
    </location>
</feature>
<feature type="transmembrane region" description="Helical" evidence="1">
    <location>
        <begin position="164"/>
        <end position="185"/>
    </location>
</feature>